<dbReference type="PANTHER" id="PTHR30204:SF69">
    <property type="entry name" value="MERR-FAMILY TRANSCRIPTIONAL REGULATOR"/>
    <property type="match status" value="1"/>
</dbReference>
<comment type="caution">
    <text evidence="6">The sequence shown here is derived from an EMBL/GenBank/DDBJ whole genome shotgun (WGS) entry which is preliminary data.</text>
</comment>
<keyword evidence="2" id="KW-0805">Transcription regulation</keyword>
<evidence type="ECO:0000256" key="4">
    <source>
        <dbReference type="ARBA" id="ARBA00023163"/>
    </source>
</evidence>
<dbReference type="Gene3D" id="1.10.1660.10">
    <property type="match status" value="1"/>
</dbReference>
<dbReference type="InterPro" id="IPR047057">
    <property type="entry name" value="MerR_fam"/>
</dbReference>
<dbReference type="SUPFAM" id="SSF46955">
    <property type="entry name" value="Putative DNA-binding domain"/>
    <property type="match status" value="1"/>
</dbReference>
<evidence type="ECO:0000256" key="3">
    <source>
        <dbReference type="ARBA" id="ARBA00023125"/>
    </source>
</evidence>
<evidence type="ECO:0000313" key="7">
    <source>
        <dbReference type="Proteomes" id="UP000280296"/>
    </source>
</evidence>
<dbReference type="InterPro" id="IPR000551">
    <property type="entry name" value="MerR-type_HTH_dom"/>
</dbReference>
<keyword evidence="3" id="KW-0238">DNA-binding</keyword>
<dbReference type="OrthoDB" id="9791488at2"/>
<dbReference type="PROSITE" id="PS50937">
    <property type="entry name" value="HTH_MERR_2"/>
    <property type="match status" value="1"/>
</dbReference>
<dbReference type="GO" id="GO:0003700">
    <property type="term" value="F:DNA-binding transcription factor activity"/>
    <property type="evidence" value="ECO:0007669"/>
    <property type="project" value="InterPro"/>
</dbReference>
<dbReference type="PRINTS" id="PR00040">
    <property type="entry name" value="HTHMERR"/>
</dbReference>
<feature type="domain" description="HTH merR-type" evidence="5">
    <location>
        <begin position="4"/>
        <end position="73"/>
    </location>
</feature>
<dbReference type="RefSeq" id="WP_126727328.1">
    <property type="nucleotide sequence ID" value="NZ_RYZH01000049.1"/>
</dbReference>
<dbReference type="EMBL" id="RYZH01000049">
    <property type="protein sequence ID" value="RUL84392.1"/>
    <property type="molecule type" value="Genomic_DNA"/>
</dbReference>
<keyword evidence="4" id="KW-0804">Transcription</keyword>
<dbReference type="AlphaFoldDB" id="A0A432MF75"/>
<dbReference type="PANTHER" id="PTHR30204">
    <property type="entry name" value="REDOX-CYCLING DRUG-SENSING TRANSCRIPTIONAL ACTIVATOR SOXR"/>
    <property type="match status" value="1"/>
</dbReference>
<organism evidence="6 7">
    <name type="scientific">Tautonia sociabilis</name>
    <dbReference type="NCBI Taxonomy" id="2080755"/>
    <lineage>
        <taxon>Bacteria</taxon>
        <taxon>Pseudomonadati</taxon>
        <taxon>Planctomycetota</taxon>
        <taxon>Planctomycetia</taxon>
        <taxon>Isosphaerales</taxon>
        <taxon>Isosphaeraceae</taxon>
        <taxon>Tautonia</taxon>
    </lineage>
</organism>
<accession>A0A432MF75</accession>
<evidence type="ECO:0000256" key="2">
    <source>
        <dbReference type="ARBA" id="ARBA00023015"/>
    </source>
</evidence>
<name>A0A432MF75_9BACT</name>
<keyword evidence="1" id="KW-0678">Repressor</keyword>
<dbReference type="Proteomes" id="UP000280296">
    <property type="component" value="Unassembled WGS sequence"/>
</dbReference>
<proteinExistence type="predicted"/>
<reference evidence="6 7" key="2">
    <citation type="submission" date="2019-01" db="EMBL/GenBank/DDBJ databases">
        <title>Tautonia sociabilis, a novel thermotolerant planctomycete of Isosphaeraceae family, isolated from a 4000 m deep subterranean habitat.</title>
        <authorList>
            <person name="Kovaleva O.L."/>
            <person name="Elcheninov A.G."/>
            <person name="Van Heerden E."/>
            <person name="Toshchakov S.V."/>
            <person name="Novikov A."/>
            <person name="Bonch-Osmolovskaya E.A."/>
            <person name="Kublanov I.V."/>
        </authorList>
    </citation>
    <scope>NUCLEOTIDE SEQUENCE [LARGE SCALE GENOMIC DNA]</scope>
    <source>
        <strain evidence="6 7">GM2012</strain>
    </source>
</reference>
<evidence type="ECO:0000256" key="1">
    <source>
        <dbReference type="ARBA" id="ARBA00022491"/>
    </source>
</evidence>
<protein>
    <submittedName>
        <fullName evidence="6">MerR family transcriptional regulator</fullName>
    </submittedName>
</protein>
<gene>
    <name evidence="6" type="ORF">TsocGM_20480</name>
</gene>
<dbReference type="Pfam" id="PF13411">
    <property type="entry name" value="MerR_1"/>
    <property type="match status" value="1"/>
</dbReference>
<dbReference type="GO" id="GO:0003677">
    <property type="term" value="F:DNA binding"/>
    <property type="evidence" value="ECO:0007669"/>
    <property type="project" value="UniProtKB-KW"/>
</dbReference>
<evidence type="ECO:0000259" key="5">
    <source>
        <dbReference type="PROSITE" id="PS50937"/>
    </source>
</evidence>
<dbReference type="SMART" id="SM00422">
    <property type="entry name" value="HTH_MERR"/>
    <property type="match status" value="1"/>
</dbReference>
<sequence length="151" mass="16734">METRYTIGQLARAAGVPTSTIRYYERAGLLEASARSEGNYRLYGEGAREQLRFIRAAQATGFTLEDIKVLLDHHHGEPGVCRDVQGLIRDRLAEVKRRLDDLGHIREVLEAALARCVETEQTGHCEVIDALTAVPGPSPKKTARRTGRKAP</sequence>
<evidence type="ECO:0000313" key="6">
    <source>
        <dbReference type="EMBL" id="RUL84392.1"/>
    </source>
</evidence>
<dbReference type="InterPro" id="IPR009061">
    <property type="entry name" value="DNA-bd_dom_put_sf"/>
</dbReference>
<reference evidence="6 7" key="1">
    <citation type="submission" date="2018-12" db="EMBL/GenBank/DDBJ databases">
        <authorList>
            <person name="Toschakov S.V."/>
        </authorList>
    </citation>
    <scope>NUCLEOTIDE SEQUENCE [LARGE SCALE GENOMIC DNA]</scope>
    <source>
        <strain evidence="6 7">GM2012</strain>
    </source>
</reference>
<keyword evidence="7" id="KW-1185">Reference proteome</keyword>